<name>A0A0F5IR18_9BACT</name>
<proteinExistence type="predicted"/>
<dbReference type="RefSeq" id="WP_028727958.1">
    <property type="nucleotide sequence ID" value="NZ_AUAE01000025.1"/>
</dbReference>
<dbReference type="Proteomes" id="UP000033035">
    <property type="component" value="Unassembled WGS sequence"/>
</dbReference>
<dbReference type="PATRIC" id="fig|1203610.3.peg.5312"/>
<organism evidence="2 3">
    <name type="scientific">Parabacteroides gordonii MS-1 = DSM 23371</name>
    <dbReference type="NCBI Taxonomy" id="1203610"/>
    <lineage>
        <taxon>Bacteria</taxon>
        <taxon>Pseudomonadati</taxon>
        <taxon>Bacteroidota</taxon>
        <taxon>Bacteroidia</taxon>
        <taxon>Bacteroidales</taxon>
        <taxon>Tannerellaceae</taxon>
        <taxon>Parabacteroides</taxon>
    </lineage>
</organism>
<dbReference type="SUPFAM" id="SSF103088">
    <property type="entry name" value="OmpA-like"/>
    <property type="match status" value="1"/>
</dbReference>
<dbReference type="SUPFAM" id="SSF48452">
    <property type="entry name" value="TPR-like"/>
    <property type="match status" value="1"/>
</dbReference>
<dbReference type="EMBL" id="AQHW01000029">
    <property type="protein sequence ID" value="KKB47552.1"/>
    <property type="molecule type" value="Genomic_DNA"/>
</dbReference>
<keyword evidence="3" id="KW-1185">Reference proteome</keyword>
<dbReference type="InterPro" id="IPR036737">
    <property type="entry name" value="OmpA-like_sf"/>
</dbReference>
<reference evidence="2 3" key="1">
    <citation type="submission" date="2013-04" db="EMBL/GenBank/DDBJ databases">
        <title>The Genome Sequence of Parabacteroides gordonii DSM 23371.</title>
        <authorList>
            <consortium name="The Broad Institute Genomics Platform"/>
            <person name="Earl A."/>
            <person name="Ward D."/>
            <person name="Feldgarden M."/>
            <person name="Gevers D."/>
            <person name="Martens E."/>
            <person name="Sakamoto M."/>
            <person name="Benno Y."/>
            <person name="Suzuki N."/>
            <person name="Matsunaga N."/>
            <person name="Koshihara K."/>
            <person name="Seki M."/>
            <person name="Komiya H."/>
            <person name="Walker B."/>
            <person name="Young S."/>
            <person name="Zeng Q."/>
            <person name="Gargeya S."/>
            <person name="Fitzgerald M."/>
            <person name="Haas B."/>
            <person name="Abouelleil A."/>
            <person name="Allen A.W."/>
            <person name="Alvarado L."/>
            <person name="Arachchi H.M."/>
            <person name="Berlin A.M."/>
            <person name="Chapman S.B."/>
            <person name="Gainer-Dewar J."/>
            <person name="Goldberg J."/>
            <person name="Griggs A."/>
            <person name="Gujja S."/>
            <person name="Hansen M."/>
            <person name="Howarth C."/>
            <person name="Imamovic A."/>
            <person name="Ireland A."/>
            <person name="Larimer J."/>
            <person name="McCowan C."/>
            <person name="Murphy C."/>
            <person name="Pearson M."/>
            <person name="Poon T.W."/>
            <person name="Priest M."/>
            <person name="Roberts A."/>
            <person name="Saif S."/>
            <person name="Shea T."/>
            <person name="Sisk P."/>
            <person name="Sykes S."/>
            <person name="Wortman J."/>
            <person name="Nusbaum C."/>
            <person name="Birren B."/>
        </authorList>
    </citation>
    <scope>NUCLEOTIDE SEQUENCE [LARGE SCALE GENOMIC DNA]</scope>
    <source>
        <strain evidence="2 3">MS-1</strain>
    </source>
</reference>
<evidence type="ECO:0000256" key="1">
    <source>
        <dbReference type="PROSITE-ProRule" id="PRU00339"/>
    </source>
</evidence>
<keyword evidence="1" id="KW-0802">TPR repeat</keyword>
<accession>A0A0F5IR18</accession>
<dbReference type="Gene3D" id="3.30.1330.60">
    <property type="entry name" value="OmpA-like domain"/>
    <property type="match status" value="1"/>
</dbReference>
<sequence>MRKRILEGIAGFGLLAVLPACHTQEQAVTNDIYEVASQVQAVSGEDSNITDPAGLPARSILIPQLQIDAQSVYNRMINYITPDEELAPKVVSQLLSVYIDYPAGGVSVNPKYGNNRAELTKLEEHLKPLLQSAAGGITKIRITGYASPDGSTKENERLAGNRSILFKAYLQKQYNLPDNGLVTVDWVGEDWDGLKELIAKSDKKYSGRVLAIFQLTDDPDNRRKQIKAMDNGAVYKDIEKSFFGRLRRMELAVETESQTVPVNNPDLIEQIYSQPEKVALTDFIRAASLYRPGTDQYREVYELAAYTYPSCAVIQLNAAAAALSQGDKESARYFFNQAGRDRRAYNNLGVLSLMDGNKETATAYFRKSLPQNPRLARENLRIVNE</sequence>
<evidence type="ECO:0000313" key="3">
    <source>
        <dbReference type="Proteomes" id="UP000033035"/>
    </source>
</evidence>
<protein>
    <submittedName>
        <fullName evidence="2">Uncharacterized protein</fullName>
    </submittedName>
</protein>
<evidence type="ECO:0000313" key="2">
    <source>
        <dbReference type="EMBL" id="KKB47552.1"/>
    </source>
</evidence>
<feature type="repeat" description="TPR" evidence="1">
    <location>
        <begin position="342"/>
        <end position="375"/>
    </location>
</feature>
<dbReference type="AlphaFoldDB" id="A0A0F5IR18"/>
<dbReference type="InterPro" id="IPR019734">
    <property type="entry name" value="TPR_rpt"/>
</dbReference>
<dbReference type="Gene3D" id="1.25.40.10">
    <property type="entry name" value="Tetratricopeptide repeat domain"/>
    <property type="match status" value="1"/>
</dbReference>
<dbReference type="InterPro" id="IPR011990">
    <property type="entry name" value="TPR-like_helical_dom_sf"/>
</dbReference>
<comment type="caution">
    <text evidence="2">The sequence shown here is derived from an EMBL/GenBank/DDBJ whole genome shotgun (WGS) entry which is preliminary data.</text>
</comment>
<dbReference type="PROSITE" id="PS50005">
    <property type="entry name" value="TPR"/>
    <property type="match status" value="1"/>
</dbReference>
<gene>
    <name evidence="2" type="ORF">HMPREF1536_05196</name>
</gene>
<dbReference type="STRING" id="1203610.HMPREF1536_05196"/>
<dbReference type="HOGENOM" id="CLU_026852_2_0_10"/>